<accession>A0A0S6UC84</accession>
<dbReference type="PROSITE" id="PS00211">
    <property type="entry name" value="ABC_TRANSPORTER_1"/>
    <property type="match status" value="1"/>
</dbReference>
<dbReference type="InterPro" id="IPR027417">
    <property type="entry name" value="P-loop_NTPase"/>
</dbReference>
<dbReference type="GO" id="GO:0005524">
    <property type="term" value="F:ATP binding"/>
    <property type="evidence" value="ECO:0007669"/>
    <property type="project" value="UniProtKB-KW"/>
</dbReference>
<keyword evidence="1" id="KW-0813">Transport</keyword>
<dbReference type="Gene3D" id="2.40.50.100">
    <property type="match status" value="1"/>
</dbReference>
<dbReference type="RefSeq" id="WP_051498575.1">
    <property type="nucleotide sequence ID" value="NZ_DF238840.1"/>
</dbReference>
<dbReference type="SUPFAM" id="SSF50331">
    <property type="entry name" value="MOP-like"/>
    <property type="match status" value="1"/>
</dbReference>
<dbReference type="AlphaFoldDB" id="A0A0S6UC84"/>
<dbReference type="InterPro" id="IPR003439">
    <property type="entry name" value="ABC_transporter-like_ATP-bd"/>
</dbReference>
<dbReference type="InterPro" id="IPR008995">
    <property type="entry name" value="Mo/tungstate-bd_C_term_dom"/>
</dbReference>
<dbReference type="InterPro" id="IPR050093">
    <property type="entry name" value="ABC_SmlMolc_Importer"/>
</dbReference>
<dbReference type="Pfam" id="PF08402">
    <property type="entry name" value="TOBE_2"/>
    <property type="match status" value="1"/>
</dbReference>
<dbReference type="InterPro" id="IPR003593">
    <property type="entry name" value="AAA+_ATPase"/>
</dbReference>
<feature type="domain" description="ABC transporter" evidence="4">
    <location>
        <begin position="8"/>
        <end position="243"/>
    </location>
</feature>
<organism evidence="5">
    <name type="scientific">Moorella thermoacetica Y72</name>
    <dbReference type="NCBI Taxonomy" id="1325331"/>
    <lineage>
        <taxon>Bacteria</taxon>
        <taxon>Bacillati</taxon>
        <taxon>Bacillota</taxon>
        <taxon>Clostridia</taxon>
        <taxon>Neomoorellales</taxon>
        <taxon>Neomoorellaceae</taxon>
        <taxon>Neomoorella</taxon>
    </lineage>
</organism>
<dbReference type="SUPFAM" id="SSF52540">
    <property type="entry name" value="P-loop containing nucleoside triphosphate hydrolases"/>
    <property type="match status" value="1"/>
</dbReference>
<dbReference type="GO" id="GO:0043190">
    <property type="term" value="C:ATP-binding cassette (ABC) transporter complex"/>
    <property type="evidence" value="ECO:0007669"/>
    <property type="project" value="InterPro"/>
</dbReference>
<evidence type="ECO:0000256" key="3">
    <source>
        <dbReference type="ARBA" id="ARBA00022840"/>
    </source>
</evidence>
<proteinExistence type="predicted"/>
<evidence type="ECO:0000256" key="2">
    <source>
        <dbReference type="ARBA" id="ARBA00022741"/>
    </source>
</evidence>
<gene>
    <name evidence="5" type="ORF">MTY_0288</name>
</gene>
<dbReference type="PANTHER" id="PTHR42781:SF4">
    <property type="entry name" value="SPERMIDINE_PUTRESCINE IMPORT ATP-BINDING PROTEIN POTA"/>
    <property type="match status" value="1"/>
</dbReference>
<dbReference type="GO" id="GO:0022857">
    <property type="term" value="F:transmembrane transporter activity"/>
    <property type="evidence" value="ECO:0007669"/>
    <property type="project" value="InterPro"/>
</dbReference>
<dbReference type="PANTHER" id="PTHR42781">
    <property type="entry name" value="SPERMIDINE/PUTRESCINE IMPORT ATP-BINDING PROTEIN POTA"/>
    <property type="match status" value="1"/>
</dbReference>
<dbReference type="InterPro" id="IPR017871">
    <property type="entry name" value="ABC_transporter-like_CS"/>
</dbReference>
<evidence type="ECO:0000259" key="4">
    <source>
        <dbReference type="PROSITE" id="PS50893"/>
    </source>
</evidence>
<dbReference type="EMBL" id="DF238840">
    <property type="protein sequence ID" value="GAF24960.1"/>
    <property type="molecule type" value="Genomic_DNA"/>
</dbReference>
<evidence type="ECO:0000313" key="5">
    <source>
        <dbReference type="EMBL" id="GAF24960.1"/>
    </source>
</evidence>
<dbReference type="Proteomes" id="UP000063718">
    <property type="component" value="Unassembled WGS sequence"/>
</dbReference>
<reference evidence="5" key="1">
    <citation type="journal article" date="2014" name="Gene">
        <title>Genome-guided analysis of transformation efficiency and carbon dioxide assimilation by Moorella thermoacetica Y72.</title>
        <authorList>
            <person name="Tsukahara K."/>
            <person name="Kita A."/>
            <person name="Nakashimada Y."/>
            <person name="Hoshino T."/>
            <person name="Murakami K."/>
        </authorList>
    </citation>
    <scope>NUCLEOTIDE SEQUENCE [LARGE SCALE GENOMIC DNA]</scope>
    <source>
        <strain evidence="5">Y72</strain>
    </source>
</reference>
<dbReference type="Pfam" id="PF00005">
    <property type="entry name" value="ABC_tran"/>
    <property type="match status" value="1"/>
</dbReference>
<keyword evidence="2" id="KW-0547">Nucleotide-binding</keyword>
<name>A0A0S6UC84_NEOTH</name>
<dbReference type="GeneID" id="45617862"/>
<dbReference type="GO" id="GO:0016887">
    <property type="term" value="F:ATP hydrolysis activity"/>
    <property type="evidence" value="ECO:0007669"/>
    <property type="project" value="InterPro"/>
</dbReference>
<evidence type="ECO:0000256" key="1">
    <source>
        <dbReference type="ARBA" id="ARBA00022448"/>
    </source>
</evidence>
<dbReference type="InterPro" id="IPR013611">
    <property type="entry name" value="Transp-assoc_OB_typ2"/>
</dbReference>
<sequence length="374" mass="42237">MPGEVTAILTLNVHKTRGDFKLQVALTMGEEVLVILGPSGAGKSTILNMIAGLVTPDGGSIICRDTVFFCHEKGQKRVNLPPYRRGTGYCLQHPGLFPHLDVSGNITYGAPAGMNPRERETRLQELLALLRLEGLEHRRPGELSGGQQQRVALARALFSRPRILLLDEPFAALDNLIRARLRYDLLNVRRSFRVPMILVTHDLEEAYMLGDRIAVMDNGRLLQIGSREEVFYHPANRRVARFVGFRNIWTGRVLAADREGDTLRVAGEKFQAQLPYAPLEPGRRVAFGIRPEDVMLIRPGRILSRPVRENVFQVEVTAVVPEVHTCRVFLRLEQGKTYDIEMLLPRHVYQREKITPGDRIMVSLKKEALHVLPE</sequence>
<dbReference type="Gene3D" id="3.40.50.300">
    <property type="entry name" value="P-loop containing nucleotide triphosphate hydrolases"/>
    <property type="match status" value="1"/>
</dbReference>
<keyword evidence="3" id="KW-0067">ATP-binding</keyword>
<protein>
    <submittedName>
        <fullName evidence="5">ABC-type spermidine/putrescine transport systems, ATPase components</fullName>
    </submittedName>
</protein>
<dbReference type="SMART" id="SM00382">
    <property type="entry name" value="AAA"/>
    <property type="match status" value="1"/>
</dbReference>
<dbReference type="PROSITE" id="PS50893">
    <property type="entry name" value="ABC_TRANSPORTER_2"/>
    <property type="match status" value="1"/>
</dbReference>